<keyword evidence="4" id="KW-0430">Lectin</keyword>
<evidence type="ECO:0000256" key="5">
    <source>
        <dbReference type="SAM" id="Phobius"/>
    </source>
</evidence>
<keyword evidence="8" id="KW-1185">Reference proteome</keyword>
<evidence type="ECO:0000256" key="2">
    <source>
        <dbReference type="ARBA" id="ARBA00004613"/>
    </source>
</evidence>
<dbReference type="PANTHER" id="PTHR45710">
    <property type="entry name" value="C-TYPE LECTIN DOMAIN-CONTAINING PROTEIN 180"/>
    <property type="match status" value="1"/>
</dbReference>
<protein>
    <recommendedName>
        <fullName evidence="6">C-type lectin domain-containing protein</fullName>
    </recommendedName>
</protein>
<evidence type="ECO:0000256" key="3">
    <source>
        <dbReference type="ARBA" id="ARBA00022525"/>
    </source>
</evidence>
<dbReference type="InterPro" id="IPR016187">
    <property type="entry name" value="CTDL_fold"/>
</dbReference>
<dbReference type="SMART" id="SM00034">
    <property type="entry name" value="CLECT"/>
    <property type="match status" value="1"/>
</dbReference>
<dbReference type="SUPFAM" id="SSF56436">
    <property type="entry name" value="C-type lectin-like"/>
    <property type="match status" value="1"/>
</dbReference>
<evidence type="ECO:0000313" key="8">
    <source>
        <dbReference type="Proteomes" id="UP001142489"/>
    </source>
</evidence>
<dbReference type="InterPro" id="IPR033992">
    <property type="entry name" value="NKR-like_CTLD"/>
</dbReference>
<feature type="domain" description="C-type lectin" evidence="6">
    <location>
        <begin position="63"/>
        <end position="166"/>
    </location>
</feature>
<accession>A0A9Q0XKK9</accession>
<name>A0A9Q0XKK9_9SAUR</name>
<comment type="subcellular location">
    <subcellularLocation>
        <location evidence="1">Cell membrane</location>
        <topology evidence="1">Single-pass type II membrane protein</topology>
    </subcellularLocation>
    <subcellularLocation>
        <location evidence="2">Secreted</location>
    </subcellularLocation>
</comment>
<evidence type="ECO:0000256" key="4">
    <source>
        <dbReference type="ARBA" id="ARBA00022734"/>
    </source>
</evidence>
<gene>
    <name evidence="7" type="ORF">JRQ81_003438</name>
</gene>
<dbReference type="AlphaFoldDB" id="A0A9Q0XKK9"/>
<dbReference type="InterPro" id="IPR016186">
    <property type="entry name" value="C-type_lectin-like/link_sf"/>
</dbReference>
<keyword evidence="5" id="KW-0472">Membrane</keyword>
<evidence type="ECO:0000259" key="6">
    <source>
        <dbReference type="PROSITE" id="PS50041"/>
    </source>
</evidence>
<dbReference type="GO" id="GO:0005886">
    <property type="term" value="C:plasma membrane"/>
    <property type="evidence" value="ECO:0007669"/>
    <property type="project" value="UniProtKB-SubCell"/>
</dbReference>
<dbReference type="GO" id="GO:0030246">
    <property type="term" value="F:carbohydrate binding"/>
    <property type="evidence" value="ECO:0007669"/>
    <property type="project" value="UniProtKB-KW"/>
</dbReference>
<comment type="caution">
    <text evidence="7">The sequence shown here is derived from an EMBL/GenBank/DDBJ whole genome shotgun (WGS) entry which is preliminary data.</text>
</comment>
<organism evidence="7 8">
    <name type="scientific">Phrynocephalus forsythii</name>
    <dbReference type="NCBI Taxonomy" id="171643"/>
    <lineage>
        <taxon>Eukaryota</taxon>
        <taxon>Metazoa</taxon>
        <taxon>Chordata</taxon>
        <taxon>Craniata</taxon>
        <taxon>Vertebrata</taxon>
        <taxon>Euteleostomi</taxon>
        <taxon>Lepidosauria</taxon>
        <taxon>Squamata</taxon>
        <taxon>Bifurcata</taxon>
        <taxon>Unidentata</taxon>
        <taxon>Episquamata</taxon>
        <taxon>Toxicofera</taxon>
        <taxon>Iguania</taxon>
        <taxon>Acrodonta</taxon>
        <taxon>Agamidae</taxon>
        <taxon>Agaminae</taxon>
        <taxon>Phrynocephalus</taxon>
    </lineage>
</organism>
<feature type="transmembrane region" description="Helical" evidence="5">
    <location>
        <begin position="7"/>
        <end position="31"/>
    </location>
</feature>
<sequence>MDSKEECICIYLLVCIIVLVAVLFAFGIIYMDYHLKKVKQQNQSCVCPPVLSGPACPDGWVGYRGKCYNVPDVKKDWPSSQKACSSENASLLTFSHDKEKEFVMRYLYNGTTWLGLSKDPDQLWGWTNGEKSMVPKVTGEGDCVYLNKDGNANAAKCTTELYWICNKPDIFNIYNGS</sequence>
<dbReference type="InterPro" id="IPR001304">
    <property type="entry name" value="C-type_lectin-like"/>
</dbReference>
<dbReference type="Pfam" id="PF00059">
    <property type="entry name" value="Lectin_C"/>
    <property type="match status" value="1"/>
</dbReference>
<evidence type="ECO:0000313" key="7">
    <source>
        <dbReference type="EMBL" id="KAJ7317276.1"/>
    </source>
</evidence>
<keyword evidence="5" id="KW-1133">Transmembrane helix</keyword>
<dbReference type="Proteomes" id="UP001142489">
    <property type="component" value="Unassembled WGS sequence"/>
</dbReference>
<reference evidence="7" key="1">
    <citation type="journal article" date="2023" name="DNA Res.">
        <title>Chromosome-level genome assembly of Phrynocephalus forsythii using third-generation DNA sequencing and Hi-C analysis.</title>
        <authorList>
            <person name="Qi Y."/>
            <person name="Zhao W."/>
            <person name="Zhao Y."/>
            <person name="Niu C."/>
            <person name="Cao S."/>
            <person name="Zhang Y."/>
        </authorList>
    </citation>
    <scope>NUCLEOTIDE SEQUENCE</scope>
    <source>
        <tissue evidence="7">Muscle</tissue>
    </source>
</reference>
<dbReference type="EMBL" id="JAPFRF010000011">
    <property type="protein sequence ID" value="KAJ7317276.1"/>
    <property type="molecule type" value="Genomic_DNA"/>
</dbReference>
<dbReference type="PANTHER" id="PTHR45710:SF35">
    <property type="entry name" value="C-TYPE LECTIN DOMAIN FAMILY 2 MEMBER D"/>
    <property type="match status" value="1"/>
</dbReference>
<keyword evidence="3" id="KW-0964">Secreted</keyword>
<dbReference type="OrthoDB" id="8935730at2759"/>
<evidence type="ECO:0000256" key="1">
    <source>
        <dbReference type="ARBA" id="ARBA00004401"/>
    </source>
</evidence>
<dbReference type="GO" id="GO:0005576">
    <property type="term" value="C:extracellular region"/>
    <property type="evidence" value="ECO:0007669"/>
    <property type="project" value="UniProtKB-SubCell"/>
</dbReference>
<dbReference type="CDD" id="cd03593">
    <property type="entry name" value="CLECT_NK_receptors_like"/>
    <property type="match status" value="1"/>
</dbReference>
<dbReference type="PROSITE" id="PS50041">
    <property type="entry name" value="C_TYPE_LECTIN_2"/>
    <property type="match status" value="1"/>
</dbReference>
<keyword evidence="5" id="KW-0812">Transmembrane</keyword>
<dbReference type="InterPro" id="IPR050828">
    <property type="entry name" value="C-type_lectin/matrix_domain"/>
</dbReference>
<proteinExistence type="predicted"/>
<dbReference type="Gene3D" id="3.10.100.10">
    <property type="entry name" value="Mannose-Binding Protein A, subunit A"/>
    <property type="match status" value="1"/>
</dbReference>